<keyword evidence="3" id="KW-1185">Reference proteome</keyword>
<keyword evidence="1" id="KW-0175">Coiled coil</keyword>
<dbReference type="PANTHER" id="PTHR33488:SF2">
    <property type="entry name" value="EARLY ENDOSOME ANTIGEN 1-LIKE"/>
    <property type="match status" value="1"/>
</dbReference>
<evidence type="ECO:0000313" key="2">
    <source>
        <dbReference type="Ensembl" id="ENSCSRP00000001318.1"/>
    </source>
</evidence>
<dbReference type="AlphaFoldDB" id="A0A8C3RMN1"/>
<protein>
    <submittedName>
        <fullName evidence="2">Uncharacterized protein</fullName>
    </submittedName>
</protein>
<reference evidence="2" key="1">
    <citation type="submission" date="2025-08" db="UniProtKB">
        <authorList>
            <consortium name="Ensembl"/>
        </authorList>
    </citation>
    <scope>IDENTIFICATION</scope>
</reference>
<sequence>MAAAEGQFQAITKAMVTLSITEADKVRKEAELLLKPDAKWEELLMPAPISIAILGELACISMRQKDCVSISKNSPKDGFKSIKRPESFRACLRQVSDQAWEAFNEVHVNMDQIRLRSMYVSKKMTNIMQGFFQNPQVGKNQLQAEITKIQNTAEKCTESAQEMKDKFLEVIFLVKELLQACQNAEHGYEKDLNGVRMELEQAKIKEKSVRKTMEDTEWKQMQMEVEMKEALNEIGEALDFSPISCYDVGSDVTDKTEWIKKQLSKVEESGEALRRSHKEDHRSVKNIIELMKELTEILCEIKEYETREKDFETARKMLIERQDALGKVEQQWDKMVQFFHMISNLLQICFNWHLQESLASVECIQQVTHAFSAANVARLVHMISQTFTQVCEKYLLNLVSSSGRVLTMEPSNPSFDPECAKIASGCDEAQKAISSLVLEMKDKFKRNFNAGLEAIEKMEAMQHP</sequence>
<dbReference type="Ensembl" id="ENSCSRT00000001358.1">
    <property type="protein sequence ID" value="ENSCSRP00000001318.1"/>
    <property type="gene ID" value="ENSCSRG00000001071.1"/>
</dbReference>
<proteinExistence type="predicted"/>
<organism evidence="2 3">
    <name type="scientific">Chelydra serpentina</name>
    <name type="common">Snapping turtle</name>
    <name type="synonym">Testudo serpentina</name>
    <dbReference type="NCBI Taxonomy" id="8475"/>
    <lineage>
        <taxon>Eukaryota</taxon>
        <taxon>Metazoa</taxon>
        <taxon>Chordata</taxon>
        <taxon>Craniata</taxon>
        <taxon>Vertebrata</taxon>
        <taxon>Euteleostomi</taxon>
        <taxon>Archelosauria</taxon>
        <taxon>Testudinata</taxon>
        <taxon>Testudines</taxon>
        <taxon>Cryptodira</taxon>
        <taxon>Durocryptodira</taxon>
        <taxon>Americhelydia</taxon>
        <taxon>Chelydroidea</taxon>
        <taxon>Chelydridae</taxon>
        <taxon>Chelydra</taxon>
    </lineage>
</organism>
<reference evidence="2" key="2">
    <citation type="submission" date="2025-09" db="UniProtKB">
        <authorList>
            <consortium name="Ensembl"/>
        </authorList>
    </citation>
    <scope>IDENTIFICATION</scope>
</reference>
<evidence type="ECO:0000313" key="3">
    <source>
        <dbReference type="Proteomes" id="UP000694403"/>
    </source>
</evidence>
<evidence type="ECO:0000256" key="1">
    <source>
        <dbReference type="SAM" id="Coils"/>
    </source>
</evidence>
<accession>A0A8C3RMN1</accession>
<dbReference type="PANTHER" id="PTHR33488">
    <property type="entry name" value="ZGC:162509"/>
    <property type="match status" value="1"/>
</dbReference>
<name>A0A8C3RMN1_CHESE</name>
<dbReference type="Proteomes" id="UP000694403">
    <property type="component" value="Unplaced"/>
</dbReference>
<feature type="coiled-coil region" evidence="1">
    <location>
        <begin position="139"/>
        <end position="166"/>
    </location>
</feature>